<keyword evidence="2" id="KW-1185">Reference proteome</keyword>
<dbReference type="EMBL" id="JAFFZE010000006">
    <property type="protein sequence ID" value="MCT2582647.1"/>
    <property type="molecule type" value="Genomic_DNA"/>
</dbReference>
<evidence type="ECO:0000313" key="1">
    <source>
        <dbReference type="EMBL" id="MCT2582647.1"/>
    </source>
</evidence>
<protein>
    <submittedName>
        <fullName evidence="1">Uncharacterized protein</fullName>
    </submittedName>
</protein>
<proteinExistence type="predicted"/>
<evidence type="ECO:0000313" key="2">
    <source>
        <dbReference type="Proteomes" id="UP001156441"/>
    </source>
</evidence>
<sequence>MNHATAQIHFAIVDDELAVTAPPALAPLVDFFEIEVGTSDAMLDEVEHHVRHDRTWRFTGDACRLRLGVEDVVVEHTHTGASATVPRTEFRGLLADLRAVLAVD</sequence>
<comment type="caution">
    <text evidence="1">The sequence shown here is derived from an EMBL/GenBank/DDBJ whole genome shotgun (WGS) entry which is preliminary data.</text>
</comment>
<dbReference type="Proteomes" id="UP001156441">
    <property type="component" value="Unassembled WGS sequence"/>
</dbReference>
<dbReference type="RefSeq" id="WP_260189987.1">
    <property type="nucleotide sequence ID" value="NZ_JAFFZE010000006.1"/>
</dbReference>
<name>A0ABT2J481_9PSEU</name>
<organism evidence="1 2">
    <name type="scientific">Actinophytocola gossypii</name>
    <dbReference type="NCBI Taxonomy" id="2812003"/>
    <lineage>
        <taxon>Bacteria</taxon>
        <taxon>Bacillati</taxon>
        <taxon>Actinomycetota</taxon>
        <taxon>Actinomycetes</taxon>
        <taxon>Pseudonocardiales</taxon>
        <taxon>Pseudonocardiaceae</taxon>
    </lineage>
</organism>
<reference evidence="1 2" key="1">
    <citation type="submission" date="2021-02" db="EMBL/GenBank/DDBJ databases">
        <title>Actinophytocola xerophila sp. nov., isolated from soil of cotton cropping field.</title>
        <authorList>
            <person name="Huang R."/>
            <person name="Chen X."/>
            <person name="Ge X."/>
            <person name="Liu W."/>
        </authorList>
    </citation>
    <scope>NUCLEOTIDE SEQUENCE [LARGE SCALE GENOMIC DNA]</scope>
    <source>
        <strain evidence="1 2">S1-96</strain>
    </source>
</reference>
<gene>
    <name evidence="1" type="ORF">JT362_05870</name>
</gene>
<accession>A0ABT2J481</accession>